<comment type="caution">
    <text evidence="5">The sequence shown here is derived from an EMBL/GenBank/DDBJ whole genome shotgun (WGS) entry which is preliminary data.</text>
</comment>
<evidence type="ECO:0000256" key="3">
    <source>
        <dbReference type="SAM" id="MobiDB-lite"/>
    </source>
</evidence>
<evidence type="ECO:0000256" key="1">
    <source>
        <dbReference type="ARBA" id="ARBA00022553"/>
    </source>
</evidence>
<dbReference type="PANTHER" id="PTHR44591">
    <property type="entry name" value="STRESS RESPONSE REGULATOR PROTEIN 1"/>
    <property type="match status" value="1"/>
</dbReference>
<proteinExistence type="predicted"/>
<dbReference type="OrthoDB" id="9784719at2"/>
<dbReference type="SMART" id="SM00448">
    <property type="entry name" value="REC"/>
    <property type="match status" value="1"/>
</dbReference>
<dbReference type="EMBL" id="SRLB01000010">
    <property type="protein sequence ID" value="TGD98577.1"/>
    <property type="molecule type" value="Genomic_DNA"/>
</dbReference>
<feature type="compositionally biased region" description="Basic and acidic residues" evidence="3">
    <location>
        <begin position="1"/>
        <end position="26"/>
    </location>
</feature>
<dbReference type="InterPro" id="IPR050595">
    <property type="entry name" value="Bact_response_regulator"/>
</dbReference>
<dbReference type="Pfam" id="PF00072">
    <property type="entry name" value="Response_reg"/>
    <property type="match status" value="1"/>
</dbReference>
<feature type="region of interest" description="Disordered" evidence="3">
    <location>
        <begin position="1"/>
        <end position="34"/>
    </location>
</feature>
<dbReference type="AlphaFoldDB" id="A0A4Z0NQF9"/>
<dbReference type="PANTHER" id="PTHR44591:SF21">
    <property type="entry name" value="TWO-COMPONENT RESPONSE REGULATOR"/>
    <property type="match status" value="1"/>
</dbReference>
<organism evidence="5 6">
    <name type="scientific">Methylobacterium nonmethylotrophicum</name>
    <dbReference type="NCBI Taxonomy" id="1141884"/>
    <lineage>
        <taxon>Bacteria</taxon>
        <taxon>Pseudomonadati</taxon>
        <taxon>Pseudomonadota</taxon>
        <taxon>Alphaproteobacteria</taxon>
        <taxon>Hyphomicrobiales</taxon>
        <taxon>Methylobacteriaceae</taxon>
        <taxon>Methylobacterium</taxon>
    </lineage>
</organism>
<dbReference type="SUPFAM" id="SSF52172">
    <property type="entry name" value="CheY-like"/>
    <property type="match status" value="1"/>
</dbReference>
<sequence length="154" mass="16458">MTSDPDRPPQDPRQGDPHREGLHPEGPDPAGGAAPVVLLVEDDGLLLMEAADTLAEAGFTVLEAPHADQALRVLESRPDVEVLMTDVDMPLGSMNGFALARLVSRRWPRIPVLVVSGMGSPGPHDMPPGARFIPKPYAPSALVRTLHDTVRRAA</sequence>
<feature type="modified residue" description="4-aspartylphosphate" evidence="2">
    <location>
        <position position="86"/>
    </location>
</feature>
<dbReference type="Proteomes" id="UP000297535">
    <property type="component" value="Unassembled WGS sequence"/>
</dbReference>
<evidence type="ECO:0000313" key="6">
    <source>
        <dbReference type="Proteomes" id="UP000297535"/>
    </source>
</evidence>
<keyword evidence="6" id="KW-1185">Reference proteome</keyword>
<dbReference type="Gene3D" id="3.40.50.2300">
    <property type="match status" value="1"/>
</dbReference>
<keyword evidence="1 2" id="KW-0597">Phosphoprotein</keyword>
<dbReference type="PROSITE" id="PS50110">
    <property type="entry name" value="RESPONSE_REGULATORY"/>
    <property type="match status" value="1"/>
</dbReference>
<gene>
    <name evidence="5" type="ORF">EU555_14625</name>
</gene>
<reference evidence="5 6" key="1">
    <citation type="submission" date="2019-04" db="EMBL/GenBank/DDBJ databases">
        <authorList>
            <person name="Feng G."/>
            <person name="Zhu H."/>
        </authorList>
    </citation>
    <scope>NUCLEOTIDE SEQUENCE [LARGE SCALE GENOMIC DNA]</scope>
    <source>
        <strain evidence="5 6">6HR-1</strain>
    </source>
</reference>
<evidence type="ECO:0000313" key="5">
    <source>
        <dbReference type="EMBL" id="TGD98577.1"/>
    </source>
</evidence>
<protein>
    <submittedName>
        <fullName evidence="5">Response regulator</fullName>
    </submittedName>
</protein>
<name>A0A4Z0NQF9_9HYPH</name>
<dbReference type="InterPro" id="IPR011006">
    <property type="entry name" value="CheY-like_superfamily"/>
</dbReference>
<dbReference type="GO" id="GO:0000160">
    <property type="term" value="P:phosphorelay signal transduction system"/>
    <property type="evidence" value="ECO:0007669"/>
    <property type="project" value="InterPro"/>
</dbReference>
<evidence type="ECO:0000256" key="2">
    <source>
        <dbReference type="PROSITE-ProRule" id="PRU00169"/>
    </source>
</evidence>
<feature type="domain" description="Response regulatory" evidence="4">
    <location>
        <begin position="36"/>
        <end position="150"/>
    </location>
</feature>
<accession>A0A4Z0NQF9</accession>
<evidence type="ECO:0000259" key="4">
    <source>
        <dbReference type="PROSITE" id="PS50110"/>
    </source>
</evidence>
<dbReference type="InterPro" id="IPR001789">
    <property type="entry name" value="Sig_transdc_resp-reg_receiver"/>
</dbReference>